<organism evidence="3 4">
    <name type="scientific">Streblomastix strix</name>
    <dbReference type="NCBI Taxonomy" id="222440"/>
    <lineage>
        <taxon>Eukaryota</taxon>
        <taxon>Metamonada</taxon>
        <taxon>Preaxostyla</taxon>
        <taxon>Oxymonadida</taxon>
        <taxon>Streblomastigidae</taxon>
        <taxon>Streblomastix</taxon>
    </lineage>
</organism>
<dbReference type="AlphaFoldDB" id="A0A5J4X491"/>
<sequence>MNVKTNKPRKRIWRVFKLPSNQNEDNLFEAEDEADEMNSTSGRRPKAAVFYKLPRIFEEEEDNNDELIWEKTARLIREQKQNETSKGQIVGLEGVTEDEDIDDDKDDDSDTNDSEYDNKDHNSQQEDEEQGRKRRRMNEVEEDDDQDQDEEDVKYDDGEEEEEDNQYYDDNDSKKSKINNSKQNKPLQQQTNDKRRKPTFSILSNQGDKKYYKKDRRNPRVHQRNKYKKALVRMSGKIPALHTSINHNKTHYGGERSGINARAIRSRKF</sequence>
<comment type="caution">
    <text evidence="3">The sequence shown here is derived from an EMBL/GenBank/DDBJ whole genome shotgun (WGS) entry which is preliminary data.</text>
</comment>
<protein>
    <recommendedName>
        <fullName evidence="2">Sas10 C-terminal domain-containing protein</fullName>
    </recommendedName>
</protein>
<accession>A0A5J4X491</accession>
<name>A0A5J4X491_9EUKA</name>
<feature type="compositionally biased region" description="Acidic residues" evidence="1">
    <location>
        <begin position="140"/>
        <end position="170"/>
    </location>
</feature>
<gene>
    <name evidence="3" type="ORF">EZS28_002922</name>
</gene>
<dbReference type="Proteomes" id="UP000324800">
    <property type="component" value="Unassembled WGS sequence"/>
</dbReference>
<reference evidence="3 4" key="1">
    <citation type="submission" date="2019-03" db="EMBL/GenBank/DDBJ databases">
        <title>Single cell metagenomics reveals metabolic interactions within the superorganism composed of flagellate Streblomastix strix and complex community of Bacteroidetes bacteria on its surface.</title>
        <authorList>
            <person name="Treitli S.C."/>
            <person name="Kolisko M."/>
            <person name="Husnik F."/>
            <person name="Keeling P."/>
            <person name="Hampl V."/>
        </authorList>
    </citation>
    <scope>NUCLEOTIDE SEQUENCE [LARGE SCALE GENOMIC DNA]</scope>
    <source>
        <strain evidence="3">ST1C</strain>
    </source>
</reference>
<dbReference type="EMBL" id="SNRW01000372">
    <property type="protein sequence ID" value="KAA6401556.1"/>
    <property type="molecule type" value="Genomic_DNA"/>
</dbReference>
<evidence type="ECO:0000259" key="2">
    <source>
        <dbReference type="Pfam" id="PF09368"/>
    </source>
</evidence>
<evidence type="ECO:0000256" key="1">
    <source>
        <dbReference type="SAM" id="MobiDB-lite"/>
    </source>
</evidence>
<evidence type="ECO:0000313" key="4">
    <source>
        <dbReference type="Proteomes" id="UP000324800"/>
    </source>
</evidence>
<feature type="compositionally biased region" description="Acidic residues" evidence="1">
    <location>
        <begin position="95"/>
        <end position="115"/>
    </location>
</feature>
<feature type="compositionally biased region" description="Basic residues" evidence="1">
    <location>
        <begin position="211"/>
        <end position="224"/>
    </location>
</feature>
<evidence type="ECO:0000313" key="3">
    <source>
        <dbReference type="EMBL" id="KAA6401556.1"/>
    </source>
</evidence>
<dbReference type="Pfam" id="PF09368">
    <property type="entry name" value="Sas10"/>
    <property type="match status" value="1"/>
</dbReference>
<feature type="region of interest" description="Disordered" evidence="1">
    <location>
        <begin position="78"/>
        <end position="224"/>
    </location>
</feature>
<dbReference type="OrthoDB" id="1924577at2759"/>
<feature type="domain" description="Sas10 C-terminal" evidence="2">
    <location>
        <begin position="193"/>
        <end position="269"/>
    </location>
</feature>
<dbReference type="InterPro" id="IPR018972">
    <property type="entry name" value="Sas10_C_dom"/>
</dbReference>
<proteinExistence type="predicted"/>